<evidence type="ECO:0000313" key="10">
    <source>
        <dbReference type="Proteomes" id="UP000469185"/>
    </source>
</evidence>
<feature type="binding site" evidence="5">
    <location>
        <position position="97"/>
    </location>
    <ligand>
        <name>substrate</name>
    </ligand>
</feature>
<protein>
    <recommendedName>
        <fullName evidence="3">Glutamate dehydrogenase</fullName>
    </recommendedName>
</protein>
<evidence type="ECO:0000259" key="8">
    <source>
        <dbReference type="SMART" id="SM00839"/>
    </source>
</evidence>
<dbReference type="PANTHER" id="PTHR11606:SF13">
    <property type="entry name" value="GLUTAMATE DEHYDROGENASE 1, MITOCHONDRIAL"/>
    <property type="match status" value="1"/>
</dbReference>
<dbReference type="InterPro" id="IPR046346">
    <property type="entry name" value="Aminoacid_DH-like_N_sf"/>
</dbReference>
<dbReference type="SUPFAM" id="SSF53223">
    <property type="entry name" value="Aminoacid dehydrogenase-like, N-terminal domain"/>
    <property type="match status" value="1"/>
</dbReference>
<dbReference type="InterPro" id="IPR014362">
    <property type="entry name" value="Glu_DH"/>
</dbReference>
<dbReference type="Gene3D" id="3.40.50.10860">
    <property type="entry name" value="Leucine Dehydrogenase, chain A, domain 1"/>
    <property type="match status" value="1"/>
</dbReference>
<dbReference type="EMBL" id="JAAGOB010000001">
    <property type="protein sequence ID" value="NED93830.1"/>
    <property type="molecule type" value="Genomic_DNA"/>
</dbReference>
<feature type="binding site" evidence="5">
    <location>
        <position position="73"/>
    </location>
    <ligand>
        <name>substrate</name>
    </ligand>
</feature>
<dbReference type="InterPro" id="IPR033922">
    <property type="entry name" value="NAD_bind_Glu_DH"/>
</dbReference>
<evidence type="ECO:0000256" key="6">
    <source>
        <dbReference type="PIRSR" id="PIRSR000185-3"/>
    </source>
</evidence>
<comment type="similarity">
    <text evidence="1 3 7">Belongs to the Glu/Leu/Phe/Val dehydrogenases family.</text>
</comment>
<dbReference type="Gene3D" id="3.40.50.720">
    <property type="entry name" value="NAD(P)-binding Rossmann-like Domain"/>
    <property type="match status" value="1"/>
</dbReference>
<name>A0A6N9YFW6_9ACTN</name>
<dbReference type="Proteomes" id="UP000469185">
    <property type="component" value="Unassembled WGS sequence"/>
</dbReference>
<dbReference type="SMART" id="SM00839">
    <property type="entry name" value="ELFV_dehydrog"/>
    <property type="match status" value="1"/>
</dbReference>
<dbReference type="GO" id="GO:0004352">
    <property type="term" value="F:glutamate dehydrogenase (NAD+) activity"/>
    <property type="evidence" value="ECO:0007669"/>
    <property type="project" value="TreeGrafter"/>
</dbReference>
<dbReference type="InterPro" id="IPR006096">
    <property type="entry name" value="Glu/Leu/Phe/Val/Trp_DH_C"/>
</dbReference>
<dbReference type="SUPFAM" id="SSF51735">
    <property type="entry name" value="NAD(P)-binding Rossmann-fold domains"/>
    <property type="match status" value="1"/>
</dbReference>
<accession>A0A6N9YFW6</accession>
<keyword evidence="10" id="KW-1185">Reference proteome</keyword>
<organism evidence="9 10">
    <name type="scientific">Phytoactinopolyspora alkaliphila</name>
    <dbReference type="NCBI Taxonomy" id="1783498"/>
    <lineage>
        <taxon>Bacteria</taxon>
        <taxon>Bacillati</taxon>
        <taxon>Actinomycetota</taxon>
        <taxon>Actinomycetes</taxon>
        <taxon>Jiangellales</taxon>
        <taxon>Jiangellaceae</taxon>
        <taxon>Phytoactinopolyspora</taxon>
    </lineage>
</organism>
<dbReference type="GO" id="GO:0000166">
    <property type="term" value="F:nucleotide binding"/>
    <property type="evidence" value="ECO:0007669"/>
    <property type="project" value="UniProtKB-KW"/>
</dbReference>
<evidence type="ECO:0000256" key="1">
    <source>
        <dbReference type="ARBA" id="ARBA00006382"/>
    </source>
</evidence>
<dbReference type="PANTHER" id="PTHR11606">
    <property type="entry name" value="GLUTAMATE DEHYDROGENASE"/>
    <property type="match status" value="1"/>
</dbReference>
<feature type="binding site" evidence="5">
    <location>
        <position position="351"/>
    </location>
    <ligand>
        <name>substrate</name>
    </ligand>
</feature>
<evidence type="ECO:0000256" key="4">
    <source>
        <dbReference type="PIRSR" id="PIRSR000185-1"/>
    </source>
</evidence>
<comment type="caution">
    <text evidence="9">The sequence shown here is derived from an EMBL/GenBank/DDBJ whole genome shotgun (WGS) entry which is preliminary data.</text>
</comment>
<keyword evidence="2 3" id="KW-0560">Oxidoreductase</keyword>
<dbReference type="PIRSF" id="PIRSF000185">
    <property type="entry name" value="Glu_DH"/>
    <property type="match status" value="1"/>
</dbReference>
<dbReference type="AlphaFoldDB" id="A0A6N9YFW6"/>
<evidence type="ECO:0000256" key="3">
    <source>
        <dbReference type="PIRNR" id="PIRNR000185"/>
    </source>
</evidence>
<dbReference type="CDD" id="cd01076">
    <property type="entry name" value="NAD_bind_1_Glu_DH"/>
    <property type="match status" value="1"/>
</dbReference>
<dbReference type="InterPro" id="IPR033524">
    <property type="entry name" value="Glu/Leu/Phe/Val_DH_AS"/>
</dbReference>
<feature type="binding site" evidence="5">
    <location>
        <position position="223"/>
    </location>
    <ligand>
        <name>NAD(+)</name>
        <dbReference type="ChEBI" id="CHEBI:57540"/>
    </ligand>
</feature>
<reference evidence="9 10" key="1">
    <citation type="submission" date="2020-02" db="EMBL/GenBank/DDBJ databases">
        <authorList>
            <person name="Li X.-J."/>
            <person name="Feng X.-M."/>
        </authorList>
    </citation>
    <scope>NUCLEOTIDE SEQUENCE [LARGE SCALE GENOMIC DNA]</scope>
    <source>
        <strain evidence="9 10">CGMCC 4.7225</strain>
    </source>
</reference>
<sequence>MTGTVDGLSPFEAVNASFHRAADRLALSDATRDLLCGTYREIRVQVPLRMSDGSSRTVYGYRVQHNGARGPYKGGVRYHQDADLDEVRALASLMTWKTALADVPFGGAKGGIQVDPASLTAGELERMTRRYLHQVSYVIGEHRDIMAPDVNTSAQTMAWMMDEYGRKAGHTPAIVTGKPVELGGSLGREAATGRGTVMILAEAAADRAWQPEDTTVAVQGYGNVGSWTARLAAEQGFRVVAVSDVKGGIFSARGLDLGAVDEHLSATGSVVGMPGTDALTNDELLTLDVAVLIPAALGGVVTSANAERISARLILEAANHPVTPAADDILADRGVVVLPDILVNAGGVTVSYFEWTQNLQQFRWPEKQVNDELRRHIVGAFAAVRERAARHGSTPRDAAFEIGVERVAAAASLRGYL</sequence>
<proteinExistence type="inferred from homology"/>
<feature type="domain" description="Glutamate/phenylalanine/leucine/valine/L-tryptophan dehydrogenase C-terminal" evidence="8">
    <location>
        <begin position="185"/>
        <end position="415"/>
    </location>
</feature>
<evidence type="ECO:0000256" key="2">
    <source>
        <dbReference type="ARBA" id="ARBA00023002"/>
    </source>
</evidence>
<feature type="site" description="Important for catalysis" evidence="6">
    <location>
        <position position="149"/>
    </location>
</feature>
<evidence type="ECO:0000256" key="5">
    <source>
        <dbReference type="PIRSR" id="PIRSR000185-2"/>
    </source>
</evidence>
<dbReference type="PRINTS" id="PR00082">
    <property type="entry name" value="GLFDHDRGNASE"/>
</dbReference>
<evidence type="ECO:0000256" key="7">
    <source>
        <dbReference type="RuleBase" id="RU004417"/>
    </source>
</evidence>
<dbReference type="PROSITE" id="PS00074">
    <property type="entry name" value="GLFV_DEHYDROGENASE"/>
    <property type="match status" value="1"/>
</dbReference>
<gene>
    <name evidence="9" type="ORF">G1H11_00690</name>
</gene>
<dbReference type="InterPro" id="IPR006095">
    <property type="entry name" value="Glu/Leu/Phe/Val/Trp_DH"/>
</dbReference>
<dbReference type="GO" id="GO:0006538">
    <property type="term" value="P:L-glutamate catabolic process"/>
    <property type="evidence" value="ECO:0007669"/>
    <property type="project" value="TreeGrafter"/>
</dbReference>
<dbReference type="Pfam" id="PF00208">
    <property type="entry name" value="ELFV_dehydrog"/>
    <property type="match status" value="1"/>
</dbReference>
<keyword evidence="5" id="KW-0547">Nucleotide-binding</keyword>
<keyword evidence="5" id="KW-0520">NAD</keyword>
<dbReference type="RefSeq" id="WP_163815094.1">
    <property type="nucleotide sequence ID" value="NZ_JAAGOB010000001.1"/>
</dbReference>
<dbReference type="InterPro" id="IPR006097">
    <property type="entry name" value="Glu/Leu/Phe/Val/Trp_DH_dimer"/>
</dbReference>
<dbReference type="InterPro" id="IPR036291">
    <property type="entry name" value="NAD(P)-bd_dom_sf"/>
</dbReference>
<evidence type="ECO:0000313" key="9">
    <source>
        <dbReference type="EMBL" id="NED93830.1"/>
    </source>
</evidence>
<dbReference type="Pfam" id="PF02812">
    <property type="entry name" value="ELFV_dehydrog_N"/>
    <property type="match status" value="1"/>
</dbReference>
<feature type="active site" description="Proton donor" evidence="4">
    <location>
        <position position="109"/>
    </location>
</feature>
<feature type="binding site" evidence="5">
    <location>
        <position position="192"/>
    </location>
    <ligand>
        <name>NAD(+)</name>
        <dbReference type="ChEBI" id="CHEBI:57540"/>
    </ligand>
</feature>